<evidence type="ECO:0008006" key="2">
    <source>
        <dbReference type="Google" id="ProtNLM"/>
    </source>
</evidence>
<gene>
    <name evidence="1" type="ORF">AB5J56_00140</name>
</gene>
<proteinExistence type="predicted"/>
<name>A0AB39NZE9_9ACTN</name>
<evidence type="ECO:0000313" key="1">
    <source>
        <dbReference type="EMBL" id="XDQ23227.1"/>
    </source>
</evidence>
<dbReference type="RefSeq" id="WP_369228776.1">
    <property type="nucleotide sequence ID" value="NZ_CP163435.1"/>
</dbReference>
<reference evidence="1" key="1">
    <citation type="submission" date="2024-07" db="EMBL/GenBank/DDBJ databases">
        <authorList>
            <person name="Yu S.T."/>
        </authorList>
    </citation>
    <scope>NUCLEOTIDE SEQUENCE</scope>
    <source>
        <strain evidence="1">R21</strain>
    </source>
</reference>
<protein>
    <recommendedName>
        <fullName evidence="2">SAV-6107-like HEPN domain-containing protein</fullName>
    </recommendedName>
</protein>
<organism evidence="1">
    <name type="scientific">Streptomyces sp. R21</name>
    <dbReference type="NCBI Taxonomy" id="3238627"/>
    <lineage>
        <taxon>Bacteria</taxon>
        <taxon>Bacillati</taxon>
        <taxon>Actinomycetota</taxon>
        <taxon>Actinomycetes</taxon>
        <taxon>Kitasatosporales</taxon>
        <taxon>Streptomycetaceae</taxon>
        <taxon>Streptomyces</taxon>
    </lineage>
</organism>
<dbReference type="EMBL" id="CP163435">
    <property type="protein sequence ID" value="XDQ23227.1"/>
    <property type="molecule type" value="Genomic_DNA"/>
</dbReference>
<sequence>MDAGLAAVIAGASGAGGAALAAWATGRAMVRQARVEAENGFGQWLRERRQDAYAGLLSAGDAVHDALNAIVGHGYGVFPLPPDELRAAWRAVNQALNAVDRAARTAGVVGPPGIQEKGFAMREALYTLVNLWRNPVNPPADQRAIAHAAATQAWEESTAVYLVQVERVMQTFDGD</sequence>
<accession>A0AB39NZE9</accession>
<dbReference type="AlphaFoldDB" id="A0AB39NZE9"/>